<dbReference type="PANTHER" id="PTHR37422">
    <property type="entry name" value="TEICHURONIC ACID BIOSYNTHESIS PROTEIN TUAE"/>
    <property type="match status" value="1"/>
</dbReference>
<accession>A0A2M6P294</accession>
<sequence>MITKLLQQTIKLWLFLLPWQTIWIISEATINGSKWQYGTEGFYATQLLGWGIIILWIMYYLKRWSQTHNRKMVSKQERLFFAVMGVFIAYLFLSSTVAAIPVLAWQQALIIAQALIMAIIVISPIIATKEIINALIAGAIIQSMLAIYQFIFQTTFSSTLLGITAHPAHIAGTSIVANDTIGRWVRSYGAFAHPNILGGYLAINITILLYYLLQVKKYTYSVCFSTVMLSIGLFTSMSRSAWIMVFLAVLYTLSIAILHKKKIVIKTIIVGIVSVGIFGIIYMPLINTRVTGEQSTHEMQSITERVNQYQEWGSVIKTHPFIGVGGKHYTYEQFIQQNIYPGWTYQPIHNGILLFIAEWGILGFILGISMLLILLSWKKIKIKTVFIQLIIISPLLLFDHYLISSYIGIIMFIVVYVGCGYRVNHPQFIHRST</sequence>
<dbReference type="InterPro" id="IPR051533">
    <property type="entry name" value="WaaL-like"/>
</dbReference>
<feature type="transmembrane region" description="Helical" evidence="5">
    <location>
        <begin position="42"/>
        <end position="61"/>
    </location>
</feature>
<feature type="transmembrane region" description="Helical" evidence="5">
    <location>
        <begin position="134"/>
        <end position="152"/>
    </location>
</feature>
<feature type="transmembrane region" description="Helical" evidence="5">
    <location>
        <begin position="196"/>
        <end position="213"/>
    </location>
</feature>
<name>A0A2M6P294_9BACT</name>
<evidence type="ECO:0000259" key="6">
    <source>
        <dbReference type="Pfam" id="PF04932"/>
    </source>
</evidence>
<dbReference type="InterPro" id="IPR007016">
    <property type="entry name" value="O-antigen_ligase-rel_domated"/>
</dbReference>
<evidence type="ECO:0000256" key="4">
    <source>
        <dbReference type="ARBA" id="ARBA00023136"/>
    </source>
</evidence>
<evidence type="ECO:0000256" key="3">
    <source>
        <dbReference type="ARBA" id="ARBA00022989"/>
    </source>
</evidence>
<feature type="domain" description="O-antigen ligase-related" evidence="6">
    <location>
        <begin position="225"/>
        <end position="366"/>
    </location>
</feature>
<feature type="transmembrane region" description="Helical" evidence="5">
    <location>
        <begin position="382"/>
        <end position="398"/>
    </location>
</feature>
<evidence type="ECO:0000256" key="2">
    <source>
        <dbReference type="ARBA" id="ARBA00022692"/>
    </source>
</evidence>
<dbReference type="EMBL" id="PFBW01000021">
    <property type="protein sequence ID" value="PIR77814.1"/>
    <property type="molecule type" value="Genomic_DNA"/>
</dbReference>
<comment type="subcellular location">
    <subcellularLocation>
        <location evidence="1">Membrane</location>
        <topology evidence="1">Multi-pass membrane protein</topology>
    </subcellularLocation>
</comment>
<feature type="transmembrane region" description="Helical" evidence="5">
    <location>
        <begin position="110"/>
        <end position="127"/>
    </location>
</feature>
<evidence type="ECO:0000256" key="1">
    <source>
        <dbReference type="ARBA" id="ARBA00004141"/>
    </source>
</evidence>
<feature type="transmembrane region" description="Helical" evidence="5">
    <location>
        <begin position="12"/>
        <end position="30"/>
    </location>
</feature>
<dbReference type="PANTHER" id="PTHR37422:SF13">
    <property type="entry name" value="LIPOPOLYSACCHARIDE BIOSYNTHESIS PROTEIN PA4999-RELATED"/>
    <property type="match status" value="1"/>
</dbReference>
<dbReference type="Proteomes" id="UP000228528">
    <property type="component" value="Unassembled WGS sequence"/>
</dbReference>
<feature type="transmembrane region" description="Helical" evidence="5">
    <location>
        <begin position="81"/>
        <end position="104"/>
    </location>
</feature>
<protein>
    <recommendedName>
        <fullName evidence="6">O-antigen ligase-related domain-containing protein</fullName>
    </recommendedName>
</protein>
<feature type="transmembrane region" description="Helical" evidence="5">
    <location>
        <begin position="218"/>
        <end position="235"/>
    </location>
</feature>
<evidence type="ECO:0000313" key="8">
    <source>
        <dbReference type="Proteomes" id="UP000228528"/>
    </source>
</evidence>
<gene>
    <name evidence="7" type="ORF">COU30_00425</name>
</gene>
<organism evidence="7 8">
    <name type="scientific">Candidatus Magasanikbacteria bacterium CG10_big_fil_rev_8_21_14_0_10_38_6</name>
    <dbReference type="NCBI Taxonomy" id="1974647"/>
    <lineage>
        <taxon>Bacteria</taxon>
        <taxon>Candidatus Magasanikiibacteriota</taxon>
    </lineage>
</organism>
<comment type="caution">
    <text evidence="7">The sequence shown here is derived from an EMBL/GenBank/DDBJ whole genome shotgun (WGS) entry which is preliminary data.</text>
</comment>
<proteinExistence type="predicted"/>
<dbReference type="GO" id="GO:0016020">
    <property type="term" value="C:membrane"/>
    <property type="evidence" value="ECO:0007669"/>
    <property type="project" value="UniProtKB-SubCell"/>
</dbReference>
<dbReference type="Pfam" id="PF04932">
    <property type="entry name" value="Wzy_C"/>
    <property type="match status" value="1"/>
</dbReference>
<feature type="transmembrane region" description="Helical" evidence="5">
    <location>
        <begin position="404"/>
        <end position="423"/>
    </location>
</feature>
<evidence type="ECO:0000256" key="5">
    <source>
        <dbReference type="SAM" id="Phobius"/>
    </source>
</evidence>
<feature type="transmembrane region" description="Helical" evidence="5">
    <location>
        <begin position="241"/>
        <end position="258"/>
    </location>
</feature>
<keyword evidence="2 5" id="KW-0812">Transmembrane</keyword>
<feature type="transmembrane region" description="Helical" evidence="5">
    <location>
        <begin position="263"/>
        <end position="285"/>
    </location>
</feature>
<evidence type="ECO:0000313" key="7">
    <source>
        <dbReference type="EMBL" id="PIR77814.1"/>
    </source>
</evidence>
<reference evidence="8" key="1">
    <citation type="submission" date="2017-09" db="EMBL/GenBank/DDBJ databases">
        <title>Depth-based differentiation of microbial function through sediment-hosted aquifers and enrichment of novel symbionts in the deep terrestrial subsurface.</title>
        <authorList>
            <person name="Probst A.J."/>
            <person name="Ladd B."/>
            <person name="Jarett J.K."/>
            <person name="Geller-Mcgrath D.E."/>
            <person name="Sieber C.M.K."/>
            <person name="Emerson J.B."/>
            <person name="Anantharaman K."/>
            <person name="Thomas B.C."/>
            <person name="Malmstrom R."/>
            <person name="Stieglmeier M."/>
            <person name="Klingl A."/>
            <person name="Woyke T."/>
            <person name="Ryan C.M."/>
            <person name="Banfield J.F."/>
        </authorList>
    </citation>
    <scope>NUCLEOTIDE SEQUENCE [LARGE SCALE GENOMIC DNA]</scope>
</reference>
<dbReference type="AlphaFoldDB" id="A0A2M6P294"/>
<feature type="transmembrane region" description="Helical" evidence="5">
    <location>
        <begin position="352"/>
        <end position="375"/>
    </location>
</feature>
<keyword evidence="4 5" id="KW-0472">Membrane</keyword>
<keyword evidence="3 5" id="KW-1133">Transmembrane helix</keyword>